<dbReference type="EMBL" id="KZ308905">
    <property type="protein sequence ID" value="KAG8235391.1"/>
    <property type="molecule type" value="Genomic_DNA"/>
</dbReference>
<dbReference type="Proteomes" id="UP000792457">
    <property type="component" value="Unassembled WGS sequence"/>
</dbReference>
<feature type="domain" description="Peptidase S1" evidence="5">
    <location>
        <begin position="59"/>
        <end position="100"/>
    </location>
</feature>
<dbReference type="Pfam" id="PF00089">
    <property type="entry name" value="Trypsin"/>
    <property type="match status" value="1"/>
</dbReference>
<keyword evidence="7" id="KW-1185">Reference proteome</keyword>
<sequence>MNISLFTRTFHIKHSGISPERKTLAMLQNKTIFLTASPQPKPKGYGAAKSLPGFLHPYIIGGEVVKGRQFPGQISLQVGGSHNCGGSIVNENYIVTAAHCS</sequence>
<organism evidence="6 7">
    <name type="scientific">Ladona fulva</name>
    <name type="common">Scarce chaser dragonfly</name>
    <name type="synonym">Libellula fulva</name>
    <dbReference type="NCBI Taxonomy" id="123851"/>
    <lineage>
        <taxon>Eukaryota</taxon>
        <taxon>Metazoa</taxon>
        <taxon>Ecdysozoa</taxon>
        <taxon>Arthropoda</taxon>
        <taxon>Hexapoda</taxon>
        <taxon>Insecta</taxon>
        <taxon>Pterygota</taxon>
        <taxon>Palaeoptera</taxon>
        <taxon>Odonata</taxon>
        <taxon>Epiprocta</taxon>
        <taxon>Anisoptera</taxon>
        <taxon>Libelluloidea</taxon>
        <taxon>Libellulidae</taxon>
        <taxon>Ladona</taxon>
    </lineage>
</organism>
<dbReference type="SUPFAM" id="SSF50494">
    <property type="entry name" value="Trypsin-like serine proteases"/>
    <property type="match status" value="1"/>
</dbReference>
<dbReference type="OrthoDB" id="531708at2759"/>
<dbReference type="AlphaFoldDB" id="A0A8K0KK80"/>
<keyword evidence="1" id="KW-0645">Protease</keyword>
<evidence type="ECO:0000256" key="2">
    <source>
        <dbReference type="ARBA" id="ARBA00022801"/>
    </source>
</evidence>
<evidence type="ECO:0000256" key="1">
    <source>
        <dbReference type="ARBA" id="ARBA00022670"/>
    </source>
</evidence>
<comment type="caution">
    <text evidence="6">The sequence shown here is derived from an EMBL/GenBank/DDBJ whole genome shotgun (WGS) entry which is preliminary data.</text>
</comment>
<dbReference type="GO" id="GO:0006508">
    <property type="term" value="P:proteolysis"/>
    <property type="evidence" value="ECO:0007669"/>
    <property type="project" value="UniProtKB-KW"/>
</dbReference>
<dbReference type="InterPro" id="IPR001254">
    <property type="entry name" value="Trypsin_dom"/>
</dbReference>
<feature type="non-terminal residue" evidence="6">
    <location>
        <position position="101"/>
    </location>
</feature>
<keyword evidence="3" id="KW-0720">Serine protease</keyword>
<evidence type="ECO:0000313" key="6">
    <source>
        <dbReference type="EMBL" id="KAG8235391.1"/>
    </source>
</evidence>
<reference evidence="6" key="1">
    <citation type="submission" date="2013-04" db="EMBL/GenBank/DDBJ databases">
        <authorList>
            <person name="Qu J."/>
            <person name="Murali S.C."/>
            <person name="Bandaranaike D."/>
            <person name="Bellair M."/>
            <person name="Blankenburg K."/>
            <person name="Chao H."/>
            <person name="Dinh H."/>
            <person name="Doddapaneni H."/>
            <person name="Downs B."/>
            <person name="Dugan-Rocha S."/>
            <person name="Elkadiri S."/>
            <person name="Gnanaolivu R.D."/>
            <person name="Hernandez B."/>
            <person name="Javaid M."/>
            <person name="Jayaseelan J.C."/>
            <person name="Lee S."/>
            <person name="Li M."/>
            <person name="Ming W."/>
            <person name="Munidasa M."/>
            <person name="Muniz J."/>
            <person name="Nguyen L."/>
            <person name="Ongeri F."/>
            <person name="Osuji N."/>
            <person name="Pu L.-L."/>
            <person name="Puazo M."/>
            <person name="Qu C."/>
            <person name="Quiroz J."/>
            <person name="Raj R."/>
            <person name="Weissenberger G."/>
            <person name="Xin Y."/>
            <person name="Zou X."/>
            <person name="Han Y."/>
            <person name="Richards S."/>
            <person name="Worley K."/>
            <person name="Muzny D."/>
            <person name="Gibbs R."/>
        </authorList>
    </citation>
    <scope>NUCLEOTIDE SEQUENCE</scope>
    <source>
        <strain evidence="6">Sampled in the wild</strain>
    </source>
</reference>
<protein>
    <recommendedName>
        <fullName evidence="5">Peptidase S1 domain-containing protein</fullName>
    </recommendedName>
</protein>
<dbReference type="InterPro" id="IPR043504">
    <property type="entry name" value="Peptidase_S1_PA_chymotrypsin"/>
</dbReference>
<dbReference type="PROSITE" id="PS00134">
    <property type="entry name" value="TRYPSIN_HIS"/>
    <property type="match status" value="1"/>
</dbReference>
<keyword evidence="4" id="KW-1015">Disulfide bond</keyword>
<dbReference type="InterPro" id="IPR018114">
    <property type="entry name" value="TRYPSIN_HIS"/>
</dbReference>
<dbReference type="InterPro" id="IPR009003">
    <property type="entry name" value="Peptidase_S1_PA"/>
</dbReference>
<gene>
    <name evidence="6" type="ORF">J437_LFUL009250</name>
</gene>
<reference evidence="6" key="2">
    <citation type="submission" date="2017-10" db="EMBL/GenBank/DDBJ databases">
        <title>Ladona fulva Genome sequencing and assembly.</title>
        <authorList>
            <person name="Murali S."/>
            <person name="Richards S."/>
            <person name="Bandaranaike D."/>
            <person name="Bellair M."/>
            <person name="Blankenburg K."/>
            <person name="Chao H."/>
            <person name="Dinh H."/>
            <person name="Doddapaneni H."/>
            <person name="Dugan-Rocha S."/>
            <person name="Elkadiri S."/>
            <person name="Gnanaolivu R."/>
            <person name="Hernandez B."/>
            <person name="Skinner E."/>
            <person name="Javaid M."/>
            <person name="Lee S."/>
            <person name="Li M."/>
            <person name="Ming W."/>
            <person name="Munidasa M."/>
            <person name="Muniz J."/>
            <person name="Nguyen L."/>
            <person name="Hughes D."/>
            <person name="Osuji N."/>
            <person name="Pu L.-L."/>
            <person name="Puazo M."/>
            <person name="Qu C."/>
            <person name="Quiroz J."/>
            <person name="Raj R."/>
            <person name="Weissenberger G."/>
            <person name="Xin Y."/>
            <person name="Zou X."/>
            <person name="Han Y."/>
            <person name="Worley K."/>
            <person name="Muzny D."/>
            <person name="Gibbs R."/>
        </authorList>
    </citation>
    <scope>NUCLEOTIDE SEQUENCE</scope>
    <source>
        <strain evidence="6">Sampled in the wild</strain>
    </source>
</reference>
<evidence type="ECO:0000313" key="7">
    <source>
        <dbReference type="Proteomes" id="UP000792457"/>
    </source>
</evidence>
<evidence type="ECO:0000256" key="3">
    <source>
        <dbReference type="ARBA" id="ARBA00022825"/>
    </source>
</evidence>
<keyword evidence="2" id="KW-0378">Hydrolase</keyword>
<evidence type="ECO:0000259" key="5">
    <source>
        <dbReference type="Pfam" id="PF00089"/>
    </source>
</evidence>
<dbReference type="InterPro" id="IPR050430">
    <property type="entry name" value="Peptidase_S1"/>
</dbReference>
<proteinExistence type="predicted"/>
<dbReference type="GO" id="GO:0004252">
    <property type="term" value="F:serine-type endopeptidase activity"/>
    <property type="evidence" value="ECO:0007669"/>
    <property type="project" value="InterPro"/>
</dbReference>
<name>A0A8K0KK80_LADFU</name>
<accession>A0A8K0KK80</accession>
<dbReference type="PANTHER" id="PTHR24276">
    <property type="entry name" value="POLYSERASE-RELATED"/>
    <property type="match status" value="1"/>
</dbReference>
<dbReference type="Gene3D" id="2.40.10.10">
    <property type="entry name" value="Trypsin-like serine proteases"/>
    <property type="match status" value="1"/>
</dbReference>
<evidence type="ECO:0000256" key="4">
    <source>
        <dbReference type="ARBA" id="ARBA00023157"/>
    </source>
</evidence>
<dbReference type="PANTHER" id="PTHR24276:SF98">
    <property type="entry name" value="FI18310P1-RELATED"/>
    <property type="match status" value="1"/>
</dbReference>